<dbReference type="KEGG" id="shun:DWB77_03996"/>
<keyword evidence="1" id="KW-0472">Membrane</keyword>
<dbReference type="EMBL" id="CP032698">
    <property type="protein sequence ID" value="AYG81829.1"/>
    <property type="molecule type" value="Genomic_DNA"/>
</dbReference>
<keyword evidence="1" id="KW-0812">Transmembrane</keyword>
<dbReference type="Proteomes" id="UP000271554">
    <property type="component" value="Chromosome"/>
</dbReference>
<name>A0A387HEB8_9ACTN</name>
<dbReference type="InterPro" id="IPR045590">
    <property type="entry name" value="DUF6463"/>
</dbReference>
<sequence>MTVTKLADGEAEVGLGAAGGGRGRPRMTRWIPRLVTGLAALHFAVALSAASTFGDVARAGFWNAVPGNPQRGYETWFFIAGFGLLALGTLSQRIVRDTGILPAQLGWYLLAIGVPLQILCPVSGAPGLIVLGVLALIAARRGRAGESRTPVSPTAEREQGS</sequence>
<protein>
    <submittedName>
        <fullName evidence="2">Uncharacterized protein</fullName>
    </submittedName>
</protein>
<gene>
    <name evidence="2" type="ORF">DWB77_03996</name>
</gene>
<feature type="transmembrane region" description="Helical" evidence="1">
    <location>
        <begin position="30"/>
        <end position="54"/>
    </location>
</feature>
<evidence type="ECO:0000313" key="2">
    <source>
        <dbReference type="EMBL" id="AYG81829.1"/>
    </source>
</evidence>
<evidence type="ECO:0000313" key="3">
    <source>
        <dbReference type="Proteomes" id="UP000271554"/>
    </source>
</evidence>
<feature type="transmembrane region" description="Helical" evidence="1">
    <location>
        <begin position="75"/>
        <end position="95"/>
    </location>
</feature>
<organism evidence="2 3">
    <name type="scientific">Streptomyces hundungensis</name>
    <dbReference type="NCBI Taxonomy" id="1077946"/>
    <lineage>
        <taxon>Bacteria</taxon>
        <taxon>Bacillati</taxon>
        <taxon>Actinomycetota</taxon>
        <taxon>Actinomycetes</taxon>
        <taxon>Kitasatosporales</taxon>
        <taxon>Streptomycetaceae</taxon>
        <taxon>Streptomyces</taxon>
    </lineage>
</organism>
<evidence type="ECO:0000256" key="1">
    <source>
        <dbReference type="SAM" id="Phobius"/>
    </source>
</evidence>
<reference evidence="2 3" key="1">
    <citation type="submission" date="2018-10" db="EMBL/GenBank/DDBJ databases">
        <title>Relationship between Morphology and Antimicrobial Activity in Streptomyces.</title>
        <authorList>
            <person name="Kang H.J."/>
            <person name="Kim S.B."/>
        </authorList>
    </citation>
    <scope>NUCLEOTIDE SEQUENCE [LARGE SCALE GENOMIC DNA]</scope>
    <source>
        <strain evidence="2 3">BH38</strain>
    </source>
</reference>
<dbReference type="RefSeq" id="WP_162952563.1">
    <property type="nucleotide sequence ID" value="NZ_CP032698.1"/>
</dbReference>
<dbReference type="Pfam" id="PF20064">
    <property type="entry name" value="DUF6463"/>
    <property type="match status" value="1"/>
</dbReference>
<keyword evidence="1" id="KW-1133">Transmembrane helix</keyword>
<accession>A0A387HEB8</accession>
<feature type="transmembrane region" description="Helical" evidence="1">
    <location>
        <begin position="107"/>
        <end position="138"/>
    </location>
</feature>
<dbReference type="AlphaFoldDB" id="A0A387HEB8"/>
<keyword evidence="3" id="KW-1185">Reference proteome</keyword>
<proteinExistence type="predicted"/>